<reference evidence="2" key="1">
    <citation type="journal article" date="2017" name="Nature">
        <title>The sunflower genome provides insights into oil metabolism, flowering and Asterid evolution.</title>
        <authorList>
            <person name="Badouin H."/>
            <person name="Gouzy J."/>
            <person name="Grassa C.J."/>
            <person name="Murat F."/>
            <person name="Staton S.E."/>
            <person name="Cottret L."/>
            <person name="Lelandais-Briere C."/>
            <person name="Owens G.L."/>
            <person name="Carrere S."/>
            <person name="Mayjonade B."/>
            <person name="Legrand L."/>
            <person name="Gill N."/>
            <person name="Kane N.C."/>
            <person name="Bowers J.E."/>
            <person name="Hubner S."/>
            <person name="Bellec A."/>
            <person name="Berard A."/>
            <person name="Berges H."/>
            <person name="Blanchet N."/>
            <person name="Boniface M.C."/>
            <person name="Brunel D."/>
            <person name="Catrice O."/>
            <person name="Chaidir N."/>
            <person name="Claudel C."/>
            <person name="Donnadieu C."/>
            <person name="Faraut T."/>
            <person name="Fievet G."/>
            <person name="Helmstetter N."/>
            <person name="King M."/>
            <person name="Knapp S.J."/>
            <person name="Lai Z."/>
            <person name="Le Paslier M.C."/>
            <person name="Lippi Y."/>
            <person name="Lorenzon L."/>
            <person name="Mandel J.R."/>
            <person name="Marage G."/>
            <person name="Marchand G."/>
            <person name="Marquand E."/>
            <person name="Bret-Mestries E."/>
            <person name="Morien E."/>
            <person name="Nambeesan S."/>
            <person name="Nguyen T."/>
            <person name="Pegot-Espagnet P."/>
            <person name="Pouilly N."/>
            <person name="Raftis F."/>
            <person name="Sallet E."/>
            <person name="Schiex T."/>
            <person name="Thomas J."/>
            <person name="Vandecasteele C."/>
            <person name="Vares D."/>
            <person name="Vear F."/>
            <person name="Vautrin S."/>
            <person name="Crespi M."/>
            <person name="Mangin B."/>
            <person name="Burke J.M."/>
            <person name="Salse J."/>
            <person name="Munos S."/>
            <person name="Vincourt P."/>
            <person name="Rieseberg L.H."/>
            <person name="Langlade N.B."/>
        </authorList>
    </citation>
    <scope>NUCLEOTIDE SEQUENCE [LARGE SCALE GENOMIC DNA]</scope>
    <source>
        <strain evidence="2">cv. SF193</strain>
    </source>
</reference>
<dbReference type="EMBL" id="CM007905">
    <property type="protein sequence ID" value="OTF91464.1"/>
    <property type="molecule type" value="Genomic_DNA"/>
</dbReference>
<protein>
    <submittedName>
        <fullName evidence="1">Uncharacterized protein</fullName>
    </submittedName>
</protein>
<name>A0A251RYL7_HELAN</name>
<proteinExistence type="predicted"/>
<gene>
    <name evidence="1" type="ORF">HannXRQ_Chr16g0511021</name>
</gene>
<dbReference type="InParanoid" id="A0A251RYL7"/>
<evidence type="ECO:0000313" key="2">
    <source>
        <dbReference type="Proteomes" id="UP000215914"/>
    </source>
</evidence>
<accession>A0A251RYL7</accession>
<sequence>MFLLLYDSNQISIKTLDQRVQVRVLHSHIHQHRMMQAVSFYRIENSLLTDIWNTVYPFFPFHVGFVHCSYINAISNVFGFINKVMVLFLICQLISDEIICAFLNKSLIKPTRTQIVVLRLAGVRGGEIEVFEGRSCEIAG</sequence>
<keyword evidence="2" id="KW-1185">Reference proteome</keyword>
<dbReference type="AlphaFoldDB" id="A0A251RYL7"/>
<evidence type="ECO:0000313" key="1">
    <source>
        <dbReference type="EMBL" id="OTF91464.1"/>
    </source>
</evidence>
<organism evidence="1 2">
    <name type="scientific">Helianthus annuus</name>
    <name type="common">Common sunflower</name>
    <dbReference type="NCBI Taxonomy" id="4232"/>
    <lineage>
        <taxon>Eukaryota</taxon>
        <taxon>Viridiplantae</taxon>
        <taxon>Streptophyta</taxon>
        <taxon>Embryophyta</taxon>
        <taxon>Tracheophyta</taxon>
        <taxon>Spermatophyta</taxon>
        <taxon>Magnoliopsida</taxon>
        <taxon>eudicotyledons</taxon>
        <taxon>Gunneridae</taxon>
        <taxon>Pentapetalae</taxon>
        <taxon>asterids</taxon>
        <taxon>campanulids</taxon>
        <taxon>Asterales</taxon>
        <taxon>Asteraceae</taxon>
        <taxon>Asteroideae</taxon>
        <taxon>Heliantheae alliance</taxon>
        <taxon>Heliantheae</taxon>
        <taxon>Helianthus</taxon>
    </lineage>
</organism>
<dbReference type="Proteomes" id="UP000215914">
    <property type="component" value="Chromosome 16"/>
</dbReference>